<proteinExistence type="predicted"/>
<dbReference type="Gene3D" id="2.120.10.30">
    <property type="entry name" value="TolB, C-terminal domain"/>
    <property type="match status" value="1"/>
</dbReference>
<dbReference type="InterPro" id="IPR011042">
    <property type="entry name" value="6-blade_b-propeller_TolB-like"/>
</dbReference>
<evidence type="ECO:0000313" key="2">
    <source>
        <dbReference type="Proteomes" id="UP000660885"/>
    </source>
</evidence>
<organism evidence="1 2">
    <name type="scientific">Belnapia arida</name>
    <dbReference type="NCBI Taxonomy" id="2804533"/>
    <lineage>
        <taxon>Bacteria</taxon>
        <taxon>Pseudomonadati</taxon>
        <taxon>Pseudomonadota</taxon>
        <taxon>Alphaproteobacteria</taxon>
        <taxon>Acetobacterales</taxon>
        <taxon>Roseomonadaceae</taxon>
        <taxon>Belnapia</taxon>
    </lineage>
</organism>
<dbReference type="Proteomes" id="UP000660885">
    <property type="component" value="Unassembled WGS sequence"/>
</dbReference>
<sequence length="68" mass="7453">MFNRNGTPIGQVLLPGREEGHNLQSTNLAIQLGTHELHIVTNDATGGQGATIFRARAFTHGMRLYSHQ</sequence>
<dbReference type="RefSeq" id="WP_202833326.1">
    <property type="nucleotide sequence ID" value="NZ_JAETWB010000010.1"/>
</dbReference>
<keyword evidence="2" id="KW-1185">Reference proteome</keyword>
<dbReference type="EMBL" id="JAETWB010000010">
    <property type="protein sequence ID" value="MBL6080090.1"/>
    <property type="molecule type" value="Genomic_DNA"/>
</dbReference>
<comment type="caution">
    <text evidence="1">The sequence shown here is derived from an EMBL/GenBank/DDBJ whole genome shotgun (WGS) entry which is preliminary data.</text>
</comment>
<name>A0ABS1U5X4_9PROT</name>
<gene>
    <name evidence="1" type="ORF">JMJ56_18885</name>
</gene>
<evidence type="ECO:0000313" key="1">
    <source>
        <dbReference type="EMBL" id="MBL6080090.1"/>
    </source>
</evidence>
<reference evidence="1 2" key="1">
    <citation type="submission" date="2021-01" db="EMBL/GenBank/DDBJ databases">
        <title>Belnapia mucosa sp. nov. and Belnapia arida sp. nov., isolated from the Tabernas Desert (Almeria, Spain).</title>
        <authorList>
            <person name="Molina-Menor E."/>
            <person name="Vidal-Verdu A."/>
            <person name="Calonge A."/>
            <person name="Satari L."/>
            <person name="Pereto J."/>
            <person name="Porcar M."/>
        </authorList>
    </citation>
    <scope>NUCLEOTIDE SEQUENCE [LARGE SCALE GENOMIC DNA]</scope>
    <source>
        <strain evidence="1 2">T18</strain>
    </source>
</reference>
<accession>A0ABS1U5X4</accession>
<protein>
    <submittedName>
        <fullName evidence="1">Uncharacterized protein</fullName>
    </submittedName>
</protein>